<keyword evidence="2" id="KW-0812">Transmembrane</keyword>
<feature type="transmembrane region" description="Helical" evidence="2">
    <location>
        <begin position="564"/>
        <end position="589"/>
    </location>
</feature>
<dbReference type="InterPro" id="IPR000253">
    <property type="entry name" value="FHA_dom"/>
</dbReference>
<feature type="compositionally biased region" description="Acidic residues" evidence="1">
    <location>
        <begin position="290"/>
        <end position="320"/>
    </location>
</feature>
<dbReference type="InterPro" id="IPR051176">
    <property type="entry name" value="Cent_Immune-Sig_Mod"/>
</dbReference>
<dbReference type="Proteomes" id="UP001220324">
    <property type="component" value="Unassembled WGS sequence"/>
</dbReference>
<feature type="domain" description="FHA" evidence="3">
    <location>
        <begin position="34"/>
        <end position="95"/>
    </location>
</feature>
<feature type="region of interest" description="Disordered" evidence="1">
    <location>
        <begin position="218"/>
        <end position="238"/>
    </location>
</feature>
<gene>
    <name evidence="4" type="ORF">N7494_006199</name>
</gene>
<dbReference type="PROSITE" id="PS50006">
    <property type="entry name" value="FHA_DOMAIN"/>
    <property type="match status" value="1"/>
</dbReference>
<dbReference type="InterPro" id="IPR008984">
    <property type="entry name" value="SMAD_FHA_dom_sf"/>
</dbReference>
<feature type="compositionally biased region" description="Acidic residues" evidence="1">
    <location>
        <begin position="344"/>
        <end position="374"/>
    </location>
</feature>
<keyword evidence="2" id="KW-0472">Membrane</keyword>
<proteinExistence type="predicted"/>
<feature type="region of interest" description="Disordered" evidence="1">
    <location>
        <begin position="151"/>
        <end position="172"/>
    </location>
</feature>
<organism evidence="4 5">
    <name type="scientific">Penicillium frequentans</name>
    <dbReference type="NCBI Taxonomy" id="3151616"/>
    <lineage>
        <taxon>Eukaryota</taxon>
        <taxon>Fungi</taxon>
        <taxon>Dikarya</taxon>
        <taxon>Ascomycota</taxon>
        <taxon>Pezizomycotina</taxon>
        <taxon>Eurotiomycetes</taxon>
        <taxon>Eurotiomycetidae</taxon>
        <taxon>Eurotiales</taxon>
        <taxon>Aspergillaceae</taxon>
        <taxon>Penicillium</taxon>
    </lineage>
</organism>
<evidence type="ECO:0000256" key="1">
    <source>
        <dbReference type="SAM" id="MobiDB-lite"/>
    </source>
</evidence>
<dbReference type="PANTHER" id="PTHR15715:SF37">
    <property type="entry name" value="LD47843P"/>
    <property type="match status" value="1"/>
</dbReference>
<sequence>MSDRELRAQVTLIPLGIDNDVTRQITLGNTNQTIIIGRSSKRGLKNRLPHQDNGWFDSRVMSRDHAELLTEPGKMILNINDLGSTHGTWLNNNRLIFGEATPLLSGDILRFGVDVERGEDVFPALVVRCKVDWLGQTTHDVEVTHVNDLQTVSEPKPTPPLRQTSTNTFCVPDDSDVEEVTIIKSIGTFEETEDNPPEDIKAMVSPALTSSETHSIPEHVECQPDGHGPRKHYPPPPFNIPPPVIADQQYPPHPFTTDATFADGPSDYPRFGVKLYKDNWSSEIERELNEQFDEESEDDDNSVIESDSDSSSIDEDDFELDNILLSGTKSDGASSVDSASDADYLSDADSPSEDDSASDNSDDSNDGSSVEENEKECIDPALIYNEFAPSNIPSILPFTGTTNGGSEPKSNELKHLHDLHVRFPKCPITSLLNCPPSQTFNQGDVQKSSDSIAHHQPIVEFPGYVPNLYRDGPFSCAGLADKETNETEWVDMPRVSLKRKAFEMETQDAQLPELIAQPSQEPSLNSIQQSQVTTAISSALSEVEALSEAEPPSKRVKSSHSSNLATYTATAVVSALLGGLGTIALLAALPAEYFQ</sequence>
<evidence type="ECO:0000256" key="2">
    <source>
        <dbReference type="SAM" id="Phobius"/>
    </source>
</evidence>
<dbReference type="EMBL" id="JAQIZZ010000005">
    <property type="protein sequence ID" value="KAJ5541123.1"/>
    <property type="molecule type" value="Genomic_DNA"/>
</dbReference>
<dbReference type="AlphaFoldDB" id="A0AAD6CY79"/>
<accession>A0AAD6CY79</accession>
<keyword evidence="2" id="KW-1133">Transmembrane helix</keyword>
<dbReference type="Pfam" id="PF00498">
    <property type="entry name" value="FHA"/>
    <property type="match status" value="1"/>
</dbReference>
<feature type="compositionally biased region" description="Low complexity" evidence="1">
    <location>
        <begin position="330"/>
        <end position="343"/>
    </location>
</feature>
<evidence type="ECO:0000259" key="3">
    <source>
        <dbReference type="PROSITE" id="PS50006"/>
    </source>
</evidence>
<evidence type="ECO:0000313" key="5">
    <source>
        <dbReference type="Proteomes" id="UP001220324"/>
    </source>
</evidence>
<evidence type="ECO:0000313" key="4">
    <source>
        <dbReference type="EMBL" id="KAJ5541123.1"/>
    </source>
</evidence>
<name>A0AAD6CY79_9EURO</name>
<feature type="region of interest" description="Disordered" evidence="1">
    <location>
        <begin position="288"/>
        <end position="374"/>
    </location>
</feature>
<dbReference type="Gene3D" id="2.60.200.20">
    <property type="match status" value="1"/>
</dbReference>
<comment type="caution">
    <text evidence="4">The sequence shown here is derived from an EMBL/GenBank/DDBJ whole genome shotgun (WGS) entry which is preliminary data.</text>
</comment>
<dbReference type="PANTHER" id="PTHR15715">
    <property type="entry name" value="CENTROSOMAL PROTEIN OF 170 KDA"/>
    <property type="match status" value="1"/>
</dbReference>
<protein>
    <recommendedName>
        <fullName evidence="3">FHA domain-containing protein</fullName>
    </recommendedName>
</protein>
<dbReference type="SMART" id="SM00240">
    <property type="entry name" value="FHA"/>
    <property type="match status" value="1"/>
</dbReference>
<dbReference type="SUPFAM" id="SSF49879">
    <property type="entry name" value="SMAD/FHA domain"/>
    <property type="match status" value="1"/>
</dbReference>
<feature type="compositionally biased region" description="Basic and acidic residues" evidence="1">
    <location>
        <begin position="218"/>
        <end position="228"/>
    </location>
</feature>
<keyword evidence="5" id="KW-1185">Reference proteome</keyword>
<reference evidence="4 5" key="1">
    <citation type="journal article" date="2023" name="IMA Fungus">
        <title>Comparative genomic study of the Penicillium genus elucidates a diverse pangenome and 15 lateral gene transfer events.</title>
        <authorList>
            <person name="Petersen C."/>
            <person name="Sorensen T."/>
            <person name="Nielsen M.R."/>
            <person name="Sondergaard T.E."/>
            <person name="Sorensen J.L."/>
            <person name="Fitzpatrick D.A."/>
            <person name="Frisvad J.C."/>
            <person name="Nielsen K.L."/>
        </authorList>
    </citation>
    <scope>NUCLEOTIDE SEQUENCE [LARGE SCALE GENOMIC DNA]</scope>
    <source>
        <strain evidence="4 5">IBT 35679</strain>
    </source>
</reference>
<dbReference type="GO" id="GO:0005737">
    <property type="term" value="C:cytoplasm"/>
    <property type="evidence" value="ECO:0007669"/>
    <property type="project" value="TreeGrafter"/>
</dbReference>